<evidence type="ECO:0000313" key="2">
    <source>
        <dbReference type="EMBL" id="KAF7274239.1"/>
    </source>
</evidence>
<feature type="non-terminal residue" evidence="2">
    <location>
        <position position="1"/>
    </location>
</feature>
<comment type="caution">
    <text evidence="2">The sequence shown here is derived from an EMBL/GenBank/DDBJ whole genome shotgun (WGS) entry which is preliminary data.</text>
</comment>
<accession>A0A834I5A9</accession>
<feature type="region of interest" description="Disordered" evidence="1">
    <location>
        <begin position="1"/>
        <end position="81"/>
    </location>
</feature>
<evidence type="ECO:0000313" key="3">
    <source>
        <dbReference type="Proteomes" id="UP000625711"/>
    </source>
</evidence>
<gene>
    <name evidence="2" type="ORF">GWI33_013086</name>
</gene>
<sequence>GGGDEREEDSADSRGGGGLLYGSTDDSIFSLSESGSHRDLKINPKNEERGERVRPNCNEDGRKKKCRRRSSSERGEKTATDEVGVMRGVIGVAEMCKIN</sequence>
<evidence type="ECO:0000256" key="1">
    <source>
        <dbReference type="SAM" id="MobiDB-lite"/>
    </source>
</evidence>
<dbReference type="EMBL" id="JAACXV010012988">
    <property type="protein sequence ID" value="KAF7274239.1"/>
    <property type="molecule type" value="Genomic_DNA"/>
</dbReference>
<feature type="compositionally biased region" description="Polar residues" evidence="1">
    <location>
        <begin position="24"/>
        <end position="34"/>
    </location>
</feature>
<protein>
    <submittedName>
        <fullName evidence="2">Uncharacterized protein</fullName>
    </submittedName>
</protein>
<feature type="compositionally biased region" description="Basic and acidic residues" evidence="1">
    <location>
        <begin position="35"/>
        <end position="62"/>
    </location>
</feature>
<keyword evidence="3" id="KW-1185">Reference proteome</keyword>
<feature type="compositionally biased region" description="Acidic residues" evidence="1">
    <location>
        <begin position="1"/>
        <end position="10"/>
    </location>
</feature>
<proteinExistence type="predicted"/>
<dbReference type="AlphaFoldDB" id="A0A834I5A9"/>
<feature type="compositionally biased region" description="Basic and acidic residues" evidence="1">
    <location>
        <begin position="70"/>
        <end position="80"/>
    </location>
</feature>
<dbReference type="Proteomes" id="UP000625711">
    <property type="component" value="Unassembled WGS sequence"/>
</dbReference>
<reference evidence="2" key="1">
    <citation type="submission" date="2020-08" db="EMBL/GenBank/DDBJ databases">
        <title>Genome sequencing and assembly of the red palm weevil Rhynchophorus ferrugineus.</title>
        <authorList>
            <person name="Dias G.B."/>
            <person name="Bergman C.M."/>
            <person name="Manee M."/>
        </authorList>
    </citation>
    <scope>NUCLEOTIDE SEQUENCE</scope>
    <source>
        <strain evidence="2">AA-2017</strain>
        <tissue evidence="2">Whole larva</tissue>
    </source>
</reference>
<organism evidence="2 3">
    <name type="scientific">Rhynchophorus ferrugineus</name>
    <name type="common">Red palm weevil</name>
    <name type="synonym">Curculio ferrugineus</name>
    <dbReference type="NCBI Taxonomy" id="354439"/>
    <lineage>
        <taxon>Eukaryota</taxon>
        <taxon>Metazoa</taxon>
        <taxon>Ecdysozoa</taxon>
        <taxon>Arthropoda</taxon>
        <taxon>Hexapoda</taxon>
        <taxon>Insecta</taxon>
        <taxon>Pterygota</taxon>
        <taxon>Neoptera</taxon>
        <taxon>Endopterygota</taxon>
        <taxon>Coleoptera</taxon>
        <taxon>Polyphaga</taxon>
        <taxon>Cucujiformia</taxon>
        <taxon>Curculionidae</taxon>
        <taxon>Dryophthorinae</taxon>
        <taxon>Rhynchophorus</taxon>
    </lineage>
</organism>
<name>A0A834I5A9_RHYFE</name>